<reference evidence="1" key="2">
    <citation type="journal article" date="2024" name="Plant">
        <title>Genomic evolution and insights into agronomic trait innovations of Sesamum species.</title>
        <authorList>
            <person name="Miao H."/>
            <person name="Wang L."/>
            <person name="Qu L."/>
            <person name="Liu H."/>
            <person name="Sun Y."/>
            <person name="Le M."/>
            <person name="Wang Q."/>
            <person name="Wei S."/>
            <person name="Zheng Y."/>
            <person name="Lin W."/>
            <person name="Duan Y."/>
            <person name="Cao H."/>
            <person name="Xiong S."/>
            <person name="Wang X."/>
            <person name="Wei L."/>
            <person name="Li C."/>
            <person name="Ma Q."/>
            <person name="Ju M."/>
            <person name="Zhao R."/>
            <person name="Li G."/>
            <person name="Mu C."/>
            <person name="Tian Q."/>
            <person name="Mei H."/>
            <person name="Zhang T."/>
            <person name="Gao T."/>
            <person name="Zhang H."/>
        </authorList>
    </citation>
    <scope>NUCLEOTIDE SEQUENCE</scope>
    <source>
        <strain evidence="1">G01</strain>
    </source>
</reference>
<dbReference type="SUPFAM" id="SSF56672">
    <property type="entry name" value="DNA/RNA polymerases"/>
    <property type="match status" value="1"/>
</dbReference>
<reference evidence="1" key="1">
    <citation type="submission" date="2020-06" db="EMBL/GenBank/DDBJ databases">
        <authorList>
            <person name="Li T."/>
            <person name="Hu X."/>
            <person name="Zhang T."/>
            <person name="Song X."/>
            <person name="Zhang H."/>
            <person name="Dai N."/>
            <person name="Sheng W."/>
            <person name="Hou X."/>
            <person name="Wei L."/>
        </authorList>
    </citation>
    <scope>NUCLEOTIDE SEQUENCE</scope>
    <source>
        <strain evidence="1">G01</strain>
        <tissue evidence="1">Leaf</tissue>
    </source>
</reference>
<dbReference type="InterPro" id="IPR043128">
    <property type="entry name" value="Rev_trsase/Diguanyl_cyclase"/>
</dbReference>
<accession>A0AAW2IMS4</accession>
<organism evidence="1">
    <name type="scientific">Sesamum angustifolium</name>
    <dbReference type="NCBI Taxonomy" id="2727405"/>
    <lineage>
        <taxon>Eukaryota</taxon>
        <taxon>Viridiplantae</taxon>
        <taxon>Streptophyta</taxon>
        <taxon>Embryophyta</taxon>
        <taxon>Tracheophyta</taxon>
        <taxon>Spermatophyta</taxon>
        <taxon>Magnoliopsida</taxon>
        <taxon>eudicotyledons</taxon>
        <taxon>Gunneridae</taxon>
        <taxon>Pentapetalae</taxon>
        <taxon>asterids</taxon>
        <taxon>lamiids</taxon>
        <taxon>Lamiales</taxon>
        <taxon>Pedaliaceae</taxon>
        <taxon>Sesamum</taxon>
    </lineage>
</organism>
<protein>
    <submittedName>
        <fullName evidence="1">Uncharacterized protein</fullName>
    </submittedName>
</protein>
<dbReference type="PANTHER" id="PTHR48475:SF2">
    <property type="entry name" value="RIBONUCLEASE H"/>
    <property type="match status" value="1"/>
</dbReference>
<comment type="caution">
    <text evidence="1">The sequence shown here is derived from an EMBL/GenBank/DDBJ whole genome shotgun (WGS) entry which is preliminary data.</text>
</comment>
<dbReference type="AlphaFoldDB" id="A0AAW2IMS4"/>
<dbReference type="Gene3D" id="3.30.70.270">
    <property type="match status" value="1"/>
</dbReference>
<proteinExistence type="predicted"/>
<dbReference type="InterPro" id="IPR043502">
    <property type="entry name" value="DNA/RNA_pol_sf"/>
</dbReference>
<evidence type="ECO:0000313" key="1">
    <source>
        <dbReference type="EMBL" id="KAL0282865.1"/>
    </source>
</evidence>
<dbReference type="EMBL" id="JACGWK010001780">
    <property type="protein sequence ID" value="KAL0282865.1"/>
    <property type="molecule type" value="Genomic_DNA"/>
</dbReference>
<dbReference type="PANTHER" id="PTHR48475">
    <property type="entry name" value="RIBONUCLEASE H"/>
    <property type="match status" value="1"/>
</dbReference>
<sequence length="137" mass="15642">MRVRSTRRALPWIHGYQRGIEANPLKIKAILDMKALTNVNEVQKLTGKIAALSRFISKAAEKAERRYTPIEKMALALGKSDTSRRLVNWAVELNEYDISYMIRKTIKAQALANFISEMARAPMEDASKAEKWLLHVD</sequence>
<gene>
    <name evidence="1" type="ORF">Sangu_2925200</name>
</gene>
<name>A0AAW2IMS4_9LAMI</name>